<proteinExistence type="predicted"/>
<dbReference type="AlphaFoldDB" id="D1PTE3"/>
<dbReference type="RefSeq" id="WP_007174577.1">
    <property type="nucleotide sequence ID" value="NZ_GG704782.1"/>
</dbReference>
<name>D1PTE3_9BACT</name>
<dbReference type="Proteomes" id="UP000003160">
    <property type="component" value="Unassembled WGS sequence"/>
</dbReference>
<evidence type="ECO:0000313" key="2">
    <source>
        <dbReference type="EMBL" id="EFA45367.1"/>
    </source>
</evidence>
<keyword evidence="1" id="KW-0812">Transmembrane</keyword>
<feature type="transmembrane region" description="Helical" evidence="1">
    <location>
        <begin position="55"/>
        <end position="74"/>
    </location>
</feature>
<comment type="caution">
    <text evidence="2">The sequence shown here is derived from an EMBL/GenBank/DDBJ whole genome shotgun (WGS) entry which is preliminary data.</text>
</comment>
<dbReference type="OrthoDB" id="9970699at2"/>
<organism evidence="2 3">
    <name type="scientific">Hallella bergensis DSM 17361</name>
    <dbReference type="NCBI Taxonomy" id="585502"/>
    <lineage>
        <taxon>Bacteria</taxon>
        <taxon>Pseudomonadati</taxon>
        <taxon>Bacteroidota</taxon>
        <taxon>Bacteroidia</taxon>
        <taxon>Bacteroidales</taxon>
        <taxon>Prevotellaceae</taxon>
        <taxon>Hallella</taxon>
    </lineage>
</organism>
<protein>
    <submittedName>
        <fullName evidence="2">Uncharacterized protein</fullName>
    </submittedName>
</protein>
<reference evidence="2 3" key="1">
    <citation type="submission" date="2009-10" db="EMBL/GenBank/DDBJ databases">
        <authorList>
            <person name="Qin X."/>
            <person name="Bachman B."/>
            <person name="Battles P."/>
            <person name="Bell A."/>
            <person name="Bess C."/>
            <person name="Bickham C."/>
            <person name="Chaboub L."/>
            <person name="Chen D."/>
            <person name="Coyle M."/>
            <person name="Deiros D.R."/>
            <person name="Dinh H."/>
            <person name="Forbes L."/>
            <person name="Fowler G."/>
            <person name="Francisco L."/>
            <person name="Fu Q."/>
            <person name="Gubbala S."/>
            <person name="Hale W."/>
            <person name="Han Y."/>
            <person name="Hemphill L."/>
            <person name="Highlander S.K."/>
            <person name="Hirani K."/>
            <person name="Hogues M."/>
            <person name="Jackson L."/>
            <person name="Jakkamsetti A."/>
            <person name="Javaid M."/>
            <person name="Jiang H."/>
            <person name="Korchina V."/>
            <person name="Kovar C."/>
            <person name="Lara F."/>
            <person name="Lee S."/>
            <person name="Mata R."/>
            <person name="Mathew T."/>
            <person name="Moen C."/>
            <person name="Morales K."/>
            <person name="Munidasa M."/>
            <person name="Nazareth L."/>
            <person name="Ngo R."/>
            <person name="Nguyen L."/>
            <person name="Okwuonu G."/>
            <person name="Ongeri F."/>
            <person name="Patil S."/>
            <person name="Petrosino J."/>
            <person name="Pham C."/>
            <person name="Pham P."/>
            <person name="Pu L.-L."/>
            <person name="Puazo M."/>
            <person name="Raj R."/>
            <person name="Reid J."/>
            <person name="Rouhana J."/>
            <person name="Saada N."/>
            <person name="Shang Y."/>
            <person name="Simmons D."/>
            <person name="Thornton R."/>
            <person name="Warren J."/>
            <person name="Weissenberger G."/>
            <person name="Zhang J."/>
            <person name="Zhang L."/>
            <person name="Zhou C."/>
            <person name="Zhu D."/>
            <person name="Muzny D."/>
            <person name="Worley K."/>
            <person name="Gibbs R."/>
        </authorList>
    </citation>
    <scope>NUCLEOTIDE SEQUENCE [LARGE SCALE GENOMIC DNA]</scope>
    <source>
        <strain evidence="2 3">DSM 17361</strain>
    </source>
</reference>
<sequence length="98" mass="11013">MKRWKIIVGVILLAALGLADYALWDFAGFGLRIYKCADDSALQIRTYAISLVDKLGVVLLVNYLAAVFLFVKWVRKAVAKQQEGHRPDAYVPENNDSK</sequence>
<keyword evidence="1" id="KW-0472">Membrane</keyword>
<keyword evidence="3" id="KW-1185">Reference proteome</keyword>
<dbReference type="HOGENOM" id="CLU_2331359_0_0_10"/>
<evidence type="ECO:0000313" key="3">
    <source>
        <dbReference type="Proteomes" id="UP000003160"/>
    </source>
</evidence>
<keyword evidence="1" id="KW-1133">Transmembrane helix</keyword>
<gene>
    <name evidence="2" type="ORF">HMPREF0645_0228</name>
</gene>
<accession>D1PTE3</accession>
<evidence type="ECO:0000256" key="1">
    <source>
        <dbReference type="SAM" id="Phobius"/>
    </source>
</evidence>
<dbReference type="EMBL" id="ACKS01000014">
    <property type="protein sequence ID" value="EFA45367.1"/>
    <property type="molecule type" value="Genomic_DNA"/>
</dbReference>